<name>A0A397SIM1_9GLOM</name>
<dbReference type="PANTHER" id="PTHR33977">
    <property type="entry name" value="ZINC ION BINDING PROTEIN"/>
    <property type="match status" value="1"/>
</dbReference>
<evidence type="ECO:0000256" key="2">
    <source>
        <dbReference type="SAM" id="MobiDB-lite"/>
    </source>
</evidence>
<organism evidence="4 5">
    <name type="scientific">Glomus cerebriforme</name>
    <dbReference type="NCBI Taxonomy" id="658196"/>
    <lineage>
        <taxon>Eukaryota</taxon>
        <taxon>Fungi</taxon>
        <taxon>Fungi incertae sedis</taxon>
        <taxon>Mucoromycota</taxon>
        <taxon>Glomeromycotina</taxon>
        <taxon>Glomeromycetes</taxon>
        <taxon>Glomerales</taxon>
        <taxon>Glomeraceae</taxon>
        <taxon>Glomus</taxon>
    </lineage>
</organism>
<feature type="compositionally biased region" description="Low complexity" evidence="2">
    <location>
        <begin position="579"/>
        <end position="591"/>
    </location>
</feature>
<dbReference type="GO" id="GO:0008270">
    <property type="term" value="F:zinc ion binding"/>
    <property type="evidence" value="ECO:0007669"/>
    <property type="project" value="UniProtKB-KW"/>
</dbReference>
<accession>A0A397SIM1</accession>
<dbReference type="Pfam" id="PF04434">
    <property type="entry name" value="SWIM"/>
    <property type="match status" value="1"/>
</dbReference>
<dbReference type="PROSITE" id="PS50966">
    <property type="entry name" value="ZF_SWIM"/>
    <property type="match status" value="1"/>
</dbReference>
<feature type="region of interest" description="Disordered" evidence="2">
    <location>
        <begin position="559"/>
        <end position="596"/>
    </location>
</feature>
<keyword evidence="5" id="KW-1185">Reference proteome</keyword>
<protein>
    <recommendedName>
        <fullName evidence="3">SWIM-type domain-containing protein</fullName>
    </recommendedName>
</protein>
<comment type="caution">
    <text evidence="4">The sequence shown here is derived from an EMBL/GenBank/DDBJ whole genome shotgun (WGS) entry which is preliminary data.</text>
</comment>
<evidence type="ECO:0000259" key="3">
    <source>
        <dbReference type="PROSITE" id="PS50966"/>
    </source>
</evidence>
<proteinExistence type="predicted"/>
<keyword evidence="1" id="KW-0863">Zinc-finger</keyword>
<feature type="domain" description="SWIM-type" evidence="3">
    <location>
        <begin position="460"/>
        <end position="493"/>
    </location>
</feature>
<dbReference type="AlphaFoldDB" id="A0A397SIM1"/>
<dbReference type="InterPro" id="IPR007527">
    <property type="entry name" value="Znf_SWIM"/>
</dbReference>
<dbReference type="STRING" id="658196.A0A397SIM1"/>
<dbReference type="Proteomes" id="UP000265703">
    <property type="component" value="Unassembled WGS sequence"/>
</dbReference>
<evidence type="ECO:0000313" key="5">
    <source>
        <dbReference type="Proteomes" id="UP000265703"/>
    </source>
</evidence>
<gene>
    <name evidence="4" type="ORF">C1645_880276</name>
</gene>
<dbReference type="PANTHER" id="PTHR33977:SF1">
    <property type="entry name" value="ZINC ION BINDING PROTEIN"/>
    <property type="match status" value="1"/>
</dbReference>
<reference evidence="4 5" key="1">
    <citation type="submission" date="2018-06" db="EMBL/GenBank/DDBJ databases">
        <title>Comparative genomics reveals the genomic features of Rhizophagus irregularis, R. cerebriforme, R. diaphanum and Gigaspora rosea, and their symbiotic lifestyle signature.</title>
        <authorList>
            <person name="Morin E."/>
            <person name="San Clemente H."/>
            <person name="Chen E.C.H."/>
            <person name="De La Providencia I."/>
            <person name="Hainaut M."/>
            <person name="Kuo A."/>
            <person name="Kohler A."/>
            <person name="Murat C."/>
            <person name="Tang N."/>
            <person name="Roy S."/>
            <person name="Loubradou J."/>
            <person name="Henrissat B."/>
            <person name="Grigoriev I.V."/>
            <person name="Corradi N."/>
            <person name="Roux C."/>
            <person name="Martin F.M."/>
        </authorList>
    </citation>
    <scope>NUCLEOTIDE SEQUENCE [LARGE SCALE GENOMIC DNA]</scope>
    <source>
        <strain evidence="4 5">DAOM 227022</strain>
    </source>
</reference>
<feature type="compositionally biased region" description="Low complexity" evidence="2">
    <location>
        <begin position="559"/>
        <end position="568"/>
    </location>
</feature>
<keyword evidence="1" id="KW-0479">Metal-binding</keyword>
<sequence>MTSKSSSTRKNHQVYTYVSCLAFAKIKKNHDNNYIELDSYLEHLDICVNLKPQQLPPLCINKTVKIIAINMLRAQVHPAAILEDNMKFIELNLGGNVLIDNERFLLTSQDIINFRNSMTKDIWGIDIRSSVEKNIHQLFEINDDETIKASTIYYKPKQSNQDRLMLVLATPEQRKIAWKHGHNGIIHFNGTFGFSNKKVLLFVLLVVNQDNKGIPIGYLLFSAASGAQKASNSYNHSILKELLKWLDTDHKERLALLEVWPHIHLLLCEFHIILYWKNKMKHMLGSHGGYDVVSYRKDMKEYLNNNIKRIKSAQNHEAIVNILSNMEQHLLSILQQNHLNSKILSIVNGGLEFIKYFKEHWIGNIELGWTYFGRLIAANILNIPVNSIPNTNNHLEAFNNQLKSHQLDRFKNGGHLLRLDILSILLIKSITPNLLLQYTNNSLLLWIKSSGSNQIEQQTYIVSLLPSTYCQCLDFLSRGGACKHIRAAIIWINWLRSQPSENIYYPNLQHNQLPLITLPSQEAAFKDQAQELLLFEQELQEAYTNDNTLEVLNSISSNSNSAITNNNTNDKDKDETTTQDETITPTEATTPRAPLSPLNLSTKHSISIWKQEYITSISNLLADLNDLITIEKSMNRLTHNRPAEVDSNTENIAKEVTTLLNKLNNCEELVKLKDITGKKKMEQETKGK</sequence>
<evidence type="ECO:0000256" key="1">
    <source>
        <dbReference type="PROSITE-ProRule" id="PRU00325"/>
    </source>
</evidence>
<dbReference type="OrthoDB" id="2448341at2759"/>
<keyword evidence="1" id="KW-0862">Zinc</keyword>
<dbReference type="EMBL" id="QKYT01000539">
    <property type="protein sequence ID" value="RIA83827.1"/>
    <property type="molecule type" value="Genomic_DNA"/>
</dbReference>
<evidence type="ECO:0000313" key="4">
    <source>
        <dbReference type="EMBL" id="RIA83827.1"/>
    </source>
</evidence>